<dbReference type="Pfam" id="PF00069">
    <property type="entry name" value="Pkinase"/>
    <property type="match status" value="1"/>
</dbReference>
<evidence type="ECO:0000259" key="5">
    <source>
        <dbReference type="PROSITE" id="PS50011"/>
    </source>
</evidence>
<keyword evidence="7" id="KW-1185">Reference proteome</keyword>
<dbReference type="PROSITE" id="PS50011">
    <property type="entry name" value="PROTEIN_KINASE_DOM"/>
    <property type="match status" value="1"/>
</dbReference>
<evidence type="ECO:0000313" key="7">
    <source>
        <dbReference type="Proteomes" id="UP001139701"/>
    </source>
</evidence>
<keyword evidence="3 6" id="KW-0418">Kinase</keyword>
<evidence type="ECO:0000256" key="3">
    <source>
        <dbReference type="ARBA" id="ARBA00022777"/>
    </source>
</evidence>
<dbReference type="SUPFAM" id="SSF56112">
    <property type="entry name" value="Protein kinase-like (PK-like)"/>
    <property type="match status" value="1"/>
</dbReference>
<dbReference type="Gene3D" id="1.10.510.10">
    <property type="entry name" value="Transferase(Phosphotransferase) domain 1"/>
    <property type="match status" value="1"/>
</dbReference>
<evidence type="ECO:0000256" key="1">
    <source>
        <dbReference type="ARBA" id="ARBA00022679"/>
    </source>
</evidence>
<gene>
    <name evidence="6" type="ORF">MKI79_06905</name>
</gene>
<keyword evidence="4" id="KW-0067">ATP-binding</keyword>
<comment type="caution">
    <text evidence="6">The sequence shown here is derived from an EMBL/GenBank/DDBJ whole genome shotgun (WGS) entry which is preliminary data.</text>
</comment>
<reference evidence="6" key="1">
    <citation type="submission" date="2022-02" db="EMBL/GenBank/DDBJ databases">
        <title>Acinetobacter A3.8 sp. nov., isolated from Sediment (Zhairuo Island).</title>
        <authorList>
            <person name="Zheng K."/>
        </authorList>
    </citation>
    <scope>NUCLEOTIDE SEQUENCE</scope>
    <source>
        <strain evidence="6">A3.8</strain>
    </source>
</reference>
<evidence type="ECO:0000256" key="4">
    <source>
        <dbReference type="ARBA" id="ARBA00022840"/>
    </source>
</evidence>
<organism evidence="6 7">
    <name type="scientific">Acinetobacter sedimenti</name>
    <dbReference type="NCBI Taxonomy" id="2919922"/>
    <lineage>
        <taxon>Bacteria</taxon>
        <taxon>Pseudomonadati</taxon>
        <taxon>Pseudomonadota</taxon>
        <taxon>Gammaproteobacteria</taxon>
        <taxon>Moraxellales</taxon>
        <taxon>Moraxellaceae</taxon>
        <taxon>Acinetobacter</taxon>
    </lineage>
</organism>
<keyword evidence="2" id="KW-0547">Nucleotide-binding</keyword>
<dbReference type="PANTHER" id="PTHR24349">
    <property type="entry name" value="SERINE/THREONINE-PROTEIN KINASE"/>
    <property type="match status" value="1"/>
</dbReference>
<dbReference type="GO" id="GO:0005524">
    <property type="term" value="F:ATP binding"/>
    <property type="evidence" value="ECO:0007669"/>
    <property type="project" value="UniProtKB-KW"/>
</dbReference>
<dbReference type="InterPro" id="IPR050205">
    <property type="entry name" value="CDPK_Ser/Thr_kinases"/>
</dbReference>
<keyword evidence="1" id="KW-0808">Transferase</keyword>
<protein>
    <submittedName>
        <fullName evidence="6">Protein kinase</fullName>
    </submittedName>
</protein>
<evidence type="ECO:0000256" key="2">
    <source>
        <dbReference type="ARBA" id="ARBA00022741"/>
    </source>
</evidence>
<sequence>MNINFDPQLPYQKIKSLNADFSRKLGQCVDLVEQNNQYFVFKYLDDVADLQLKSAFQNEIAMYLQLQNIDLALPFLLLESAEFRHQSDNNVKTLVLPYANTIDFQKYSIAERIAIFINLLKCVDDLHGVGFIHGDLKRRHFLRVEQNLDSPIQLIDFAQLQPINSVHSSHLKTVSEMTATPAYMAPELFHGQAKSVQSDLYALGIIFYEILVGEKPYTVRGQQNSYQQWATAHCQQEIPLLPKGLQKYQECLDFMLAKQQKNRASAIKSVISGLKINENYKIDD</sequence>
<proteinExistence type="predicted"/>
<name>A0A9X1X041_9GAMM</name>
<dbReference type="InterPro" id="IPR000719">
    <property type="entry name" value="Prot_kinase_dom"/>
</dbReference>
<evidence type="ECO:0000313" key="6">
    <source>
        <dbReference type="EMBL" id="MCJ8146630.1"/>
    </source>
</evidence>
<dbReference type="InterPro" id="IPR011009">
    <property type="entry name" value="Kinase-like_dom_sf"/>
</dbReference>
<dbReference type="Proteomes" id="UP001139701">
    <property type="component" value="Unassembled WGS sequence"/>
</dbReference>
<dbReference type="GO" id="GO:0004672">
    <property type="term" value="F:protein kinase activity"/>
    <property type="evidence" value="ECO:0007669"/>
    <property type="project" value="InterPro"/>
</dbReference>
<accession>A0A9X1X041</accession>
<dbReference type="AlphaFoldDB" id="A0A9X1X041"/>
<dbReference type="SMART" id="SM00220">
    <property type="entry name" value="S_TKc"/>
    <property type="match status" value="1"/>
</dbReference>
<dbReference type="RefSeq" id="WP_241571352.1">
    <property type="nucleotide sequence ID" value="NZ_JAKUML010000009.1"/>
</dbReference>
<feature type="domain" description="Protein kinase" evidence="5">
    <location>
        <begin position="1"/>
        <end position="280"/>
    </location>
</feature>
<dbReference type="EMBL" id="JAKUML010000009">
    <property type="protein sequence ID" value="MCJ8146630.1"/>
    <property type="molecule type" value="Genomic_DNA"/>
</dbReference>